<accession>A0A0V0Z657</accession>
<sequence>MLKYKFARRSLVRQMEMDCIKWGGYGVTFSDVGCEQGLQLVLTAILFGWRLPVPIRIPRSATTARSTCTTTSTTTVRPQR</sequence>
<evidence type="ECO:0000313" key="2">
    <source>
        <dbReference type="Proteomes" id="UP000054783"/>
    </source>
</evidence>
<organism evidence="1 2">
    <name type="scientific">Trichinella patagoniensis</name>
    <dbReference type="NCBI Taxonomy" id="990121"/>
    <lineage>
        <taxon>Eukaryota</taxon>
        <taxon>Metazoa</taxon>
        <taxon>Ecdysozoa</taxon>
        <taxon>Nematoda</taxon>
        <taxon>Enoplea</taxon>
        <taxon>Dorylaimia</taxon>
        <taxon>Trichinellida</taxon>
        <taxon>Trichinellidae</taxon>
        <taxon>Trichinella</taxon>
    </lineage>
</organism>
<proteinExistence type="predicted"/>
<dbReference type="EMBL" id="JYDQ01000387">
    <property type="protein sequence ID" value="KRY07918.1"/>
    <property type="molecule type" value="Genomic_DNA"/>
</dbReference>
<reference evidence="1 2" key="1">
    <citation type="submission" date="2015-01" db="EMBL/GenBank/DDBJ databases">
        <title>Evolution of Trichinella species and genotypes.</title>
        <authorList>
            <person name="Korhonen P.K."/>
            <person name="Edoardo P."/>
            <person name="Giuseppe L.R."/>
            <person name="Gasser R.B."/>
        </authorList>
    </citation>
    <scope>NUCLEOTIDE SEQUENCE [LARGE SCALE GENOMIC DNA]</scope>
    <source>
        <strain evidence="1">ISS2496</strain>
    </source>
</reference>
<dbReference type="AlphaFoldDB" id="A0A0V0Z657"/>
<name>A0A0V0Z657_9BILA</name>
<keyword evidence="2" id="KW-1185">Reference proteome</keyword>
<evidence type="ECO:0000313" key="1">
    <source>
        <dbReference type="EMBL" id="KRY07918.1"/>
    </source>
</evidence>
<dbReference type="OrthoDB" id="10405386at2759"/>
<dbReference type="Proteomes" id="UP000054783">
    <property type="component" value="Unassembled WGS sequence"/>
</dbReference>
<comment type="caution">
    <text evidence="1">The sequence shown here is derived from an EMBL/GenBank/DDBJ whole genome shotgun (WGS) entry which is preliminary data.</text>
</comment>
<protein>
    <submittedName>
        <fullName evidence="1">Uncharacterized protein</fullName>
    </submittedName>
</protein>
<gene>
    <name evidence="1" type="ORF">T12_814</name>
</gene>